<dbReference type="Gene3D" id="1.20.5.1500">
    <property type="match status" value="1"/>
</dbReference>
<dbReference type="GO" id="GO:0005654">
    <property type="term" value="C:nucleoplasm"/>
    <property type="evidence" value="ECO:0007669"/>
    <property type="project" value="UniProtKB-ARBA"/>
</dbReference>
<evidence type="ECO:0000256" key="2">
    <source>
        <dbReference type="ARBA" id="ARBA00022491"/>
    </source>
</evidence>
<protein>
    <submittedName>
        <fullName evidence="7">Uncharacterized protein</fullName>
    </submittedName>
</protein>
<dbReference type="PANTHER" id="PTHR21964">
    <property type="entry name" value="BREAST CANCER METASTASIS-SUPPRESSOR 1"/>
    <property type="match status" value="1"/>
</dbReference>
<feature type="region of interest" description="Disordered" evidence="6">
    <location>
        <begin position="362"/>
        <end position="385"/>
    </location>
</feature>
<dbReference type="SMART" id="SM01401">
    <property type="entry name" value="Sds3"/>
    <property type="match status" value="1"/>
</dbReference>
<dbReference type="InterPro" id="IPR013907">
    <property type="entry name" value="Sds3"/>
</dbReference>
<comment type="caution">
    <text evidence="7">The sequence shown here is derived from an EMBL/GenBank/DDBJ whole genome shotgun (WGS) entry which is preliminary data.</text>
</comment>
<dbReference type="AlphaFoldDB" id="A0A9W8LYZ1"/>
<feature type="region of interest" description="Disordered" evidence="6">
    <location>
        <begin position="399"/>
        <end position="428"/>
    </location>
</feature>
<keyword evidence="8" id="KW-1185">Reference proteome</keyword>
<evidence type="ECO:0000256" key="4">
    <source>
        <dbReference type="ARBA" id="ARBA00023163"/>
    </source>
</evidence>
<reference evidence="7" key="1">
    <citation type="submission" date="2022-07" db="EMBL/GenBank/DDBJ databases">
        <title>Phylogenomic reconstructions and comparative analyses of Kickxellomycotina fungi.</title>
        <authorList>
            <person name="Reynolds N.K."/>
            <person name="Stajich J.E."/>
            <person name="Barry K."/>
            <person name="Grigoriev I.V."/>
            <person name="Crous P."/>
            <person name="Smith M.E."/>
        </authorList>
    </citation>
    <scope>NUCLEOTIDE SEQUENCE</scope>
    <source>
        <strain evidence="7">NRRL 1566</strain>
    </source>
</reference>
<feature type="compositionally biased region" description="Basic residues" evidence="6">
    <location>
        <begin position="1"/>
        <end position="10"/>
    </location>
</feature>
<feature type="compositionally biased region" description="Basic and acidic residues" evidence="6">
    <location>
        <begin position="119"/>
        <end position="134"/>
    </location>
</feature>
<feature type="compositionally biased region" description="Low complexity" evidence="6">
    <location>
        <begin position="66"/>
        <end position="85"/>
    </location>
</feature>
<sequence>MTGGRRRRRSSASSTASNAKGSVNSAPETLRPPPITKTDNEANTATNSLPALDAADDPFAYDSDLETLSSVSSHSSIASSNGSLLDQEDAETNHTQQAHSEDELADSDDQNTKSADSAIHPEEQSRRASEEQESKPSAPGSTDEDEIADEARRSAALTELTGIEIEFAQLRERLYCERMQQVQIEQDYLLSGRHAEYERSVNELSRGYSEQLERLQFAHNAWLEQREHLHSTWIRTVNYTFLVRRQELRRRLISAQQRRLWRLRDVRVMEDRRHSEKPSVDEDLALIAQSDTLQQIKQARMLAVTAQRCMVHSRKRPLAKAGVDESEMDADYRAMSLPVYPREPKPGFRRIYVPPLIAEPLVSGKKRKPRQPRQPKKKPALDKDRVAAADLPLAHVAKANGQPSLLQSPARAALSPADKPGSDMRVSAASATRLTRMLV</sequence>
<keyword evidence="3" id="KW-0805">Transcription regulation</keyword>
<gene>
    <name evidence="7" type="ORF">IWW36_004524</name>
</gene>
<evidence type="ECO:0000256" key="6">
    <source>
        <dbReference type="SAM" id="MobiDB-lite"/>
    </source>
</evidence>
<dbReference type="OrthoDB" id="20886at2759"/>
<comment type="subcellular location">
    <subcellularLocation>
        <location evidence="1">Nucleus</location>
    </subcellularLocation>
</comment>
<evidence type="ECO:0000256" key="3">
    <source>
        <dbReference type="ARBA" id="ARBA00023015"/>
    </source>
</evidence>
<name>A0A9W8LYZ1_9FUNG</name>
<organism evidence="7 8">
    <name type="scientific">Coemansia brasiliensis</name>
    <dbReference type="NCBI Taxonomy" id="2650707"/>
    <lineage>
        <taxon>Eukaryota</taxon>
        <taxon>Fungi</taxon>
        <taxon>Fungi incertae sedis</taxon>
        <taxon>Zoopagomycota</taxon>
        <taxon>Kickxellomycotina</taxon>
        <taxon>Kickxellomycetes</taxon>
        <taxon>Kickxellales</taxon>
        <taxon>Kickxellaceae</taxon>
        <taxon>Coemansia</taxon>
    </lineage>
</organism>
<dbReference type="EMBL" id="JANBUW010000634">
    <property type="protein sequence ID" value="KAJ2846060.1"/>
    <property type="molecule type" value="Genomic_DNA"/>
</dbReference>
<proteinExistence type="predicted"/>
<evidence type="ECO:0000313" key="8">
    <source>
        <dbReference type="Proteomes" id="UP001139887"/>
    </source>
</evidence>
<dbReference type="Proteomes" id="UP001139887">
    <property type="component" value="Unassembled WGS sequence"/>
</dbReference>
<keyword evidence="5" id="KW-0539">Nucleus</keyword>
<evidence type="ECO:0000256" key="1">
    <source>
        <dbReference type="ARBA" id="ARBA00004123"/>
    </source>
</evidence>
<feature type="compositionally biased region" description="Polar residues" evidence="6">
    <location>
        <begin position="18"/>
        <end position="27"/>
    </location>
</feature>
<evidence type="ECO:0000256" key="5">
    <source>
        <dbReference type="ARBA" id="ARBA00023242"/>
    </source>
</evidence>
<accession>A0A9W8LYZ1</accession>
<keyword evidence="4" id="KW-0804">Transcription</keyword>
<dbReference type="GO" id="GO:0010468">
    <property type="term" value="P:regulation of gene expression"/>
    <property type="evidence" value="ECO:0007669"/>
    <property type="project" value="UniProtKB-ARBA"/>
</dbReference>
<feature type="compositionally biased region" description="Basic residues" evidence="6">
    <location>
        <begin position="364"/>
        <end position="378"/>
    </location>
</feature>
<dbReference type="Pfam" id="PF08598">
    <property type="entry name" value="Sds3"/>
    <property type="match status" value="1"/>
</dbReference>
<keyword evidence="2" id="KW-0678">Repressor</keyword>
<evidence type="ECO:0000313" key="7">
    <source>
        <dbReference type="EMBL" id="KAJ2846060.1"/>
    </source>
</evidence>
<feature type="region of interest" description="Disordered" evidence="6">
    <location>
        <begin position="1"/>
        <end position="148"/>
    </location>
</feature>